<evidence type="ECO:0000259" key="1">
    <source>
        <dbReference type="PROSITE" id="PS51832"/>
    </source>
</evidence>
<organism evidence="2 3">
    <name type="scientific">Alkalidesulfovibrio alkalitolerans DSM 16529</name>
    <dbReference type="NCBI Taxonomy" id="1121439"/>
    <lineage>
        <taxon>Bacteria</taxon>
        <taxon>Pseudomonadati</taxon>
        <taxon>Thermodesulfobacteriota</taxon>
        <taxon>Desulfovibrionia</taxon>
        <taxon>Desulfovibrionales</taxon>
        <taxon>Desulfovibrionaceae</taxon>
        <taxon>Alkalidesulfovibrio</taxon>
    </lineage>
</organism>
<dbReference type="Pfam" id="PF13487">
    <property type="entry name" value="HD_5"/>
    <property type="match status" value="1"/>
</dbReference>
<dbReference type="InterPro" id="IPR003607">
    <property type="entry name" value="HD/PDEase_dom"/>
</dbReference>
<name>S7TCG0_9BACT</name>
<accession>S7TCG0</accession>
<dbReference type="GO" id="GO:0016787">
    <property type="term" value="F:hydrolase activity"/>
    <property type="evidence" value="ECO:0007669"/>
    <property type="project" value="UniProtKB-KW"/>
</dbReference>
<keyword evidence="2" id="KW-0378">Hydrolase</keyword>
<dbReference type="PROSITE" id="PS51832">
    <property type="entry name" value="HD_GYP"/>
    <property type="match status" value="1"/>
</dbReference>
<dbReference type="SMART" id="SM00471">
    <property type="entry name" value="HDc"/>
    <property type="match status" value="1"/>
</dbReference>
<evidence type="ECO:0000313" key="3">
    <source>
        <dbReference type="Proteomes" id="UP000014975"/>
    </source>
</evidence>
<dbReference type="InterPro" id="IPR052020">
    <property type="entry name" value="Cyclic_di-GMP/3'3'-cGAMP_PDE"/>
</dbReference>
<protein>
    <submittedName>
        <fullName evidence="2">Metal dependent phosphohydrolase</fullName>
    </submittedName>
</protein>
<dbReference type="AlphaFoldDB" id="S7TCG0"/>
<dbReference type="PANTHER" id="PTHR45228:SF4">
    <property type="entry name" value="LIPOPROTEIN"/>
    <property type="match status" value="1"/>
</dbReference>
<keyword evidence="3" id="KW-1185">Reference proteome</keyword>
<dbReference type="Gene3D" id="1.10.3210.10">
    <property type="entry name" value="Hypothetical protein af1432"/>
    <property type="match status" value="1"/>
</dbReference>
<sequence length="203" mass="21673">MHELAESLGAAIDAKDRFTRAHSDEVAVIAEMLALRLGLSEAEATIVHVAGHLHDIGKIGLPDSVLQKPNSLSPEEWALVRRHPAMGHDILAPVGCLCALGVPVMVLHHHERFDGGGYPHGLSGQGIPLGARIIAVADSLSAMLQARAYRAPMRFDDAMAEVRRCAEGQFDPRVVGALMEMADEARAALAACREALAAQRRTG</sequence>
<comment type="caution">
    <text evidence="2">The sequence shown here is derived from an EMBL/GenBank/DDBJ whole genome shotgun (WGS) entry which is preliminary data.</text>
</comment>
<reference evidence="2 3" key="1">
    <citation type="journal article" date="2013" name="Genome Announc.">
        <title>Draft genome sequences for three mercury-methylating, sulfate-reducing bacteria.</title>
        <authorList>
            <person name="Brown S.D."/>
            <person name="Hurt R.A.Jr."/>
            <person name="Gilmour C.C."/>
            <person name="Elias D.A."/>
        </authorList>
    </citation>
    <scope>NUCLEOTIDE SEQUENCE [LARGE SCALE GENOMIC DNA]</scope>
    <source>
        <strain evidence="2 3">DSM 16529</strain>
    </source>
</reference>
<dbReference type="PATRIC" id="fig|1121439.3.peg.1370"/>
<gene>
    <name evidence="2" type="ORF">dsat_2854</name>
</gene>
<dbReference type="OrthoDB" id="9769359at2"/>
<evidence type="ECO:0000313" key="2">
    <source>
        <dbReference type="EMBL" id="EPR34215.1"/>
    </source>
</evidence>
<dbReference type="Proteomes" id="UP000014975">
    <property type="component" value="Unassembled WGS sequence"/>
</dbReference>
<dbReference type="InterPro" id="IPR037522">
    <property type="entry name" value="HD_GYP_dom"/>
</dbReference>
<feature type="domain" description="HD-GYP" evidence="1">
    <location>
        <begin position="1"/>
        <end position="194"/>
    </location>
</feature>
<dbReference type="eggNOG" id="COG3437">
    <property type="taxonomic scope" value="Bacteria"/>
</dbReference>
<dbReference type="SUPFAM" id="SSF109604">
    <property type="entry name" value="HD-domain/PDEase-like"/>
    <property type="match status" value="1"/>
</dbReference>
<dbReference type="EMBL" id="ATHI01000014">
    <property type="protein sequence ID" value="EPR34215.1"/>
    <property type="molecule type" value="Genomic_DNA"/>
</dbReference>
<dbReference type="STRING" id="1121439.dsat_2854"/>
<dbReference type="CDD" id="cd00077">
    <property type="entry name" value="HDc"/>
    <property type="match status" value="1"/>
</dbReference>
<proteinExistence type="predicted"/>
<dbReference type="PANTHER" id="PTHR45228">
    <property type="entry name" value="CYCLIC DI-GMP PHOSPHODIESTERASE TM_0186-RELATED"/>
    <property type="match status" value="1"/>
</dbReference>